<gene>
    <name evidence="1" type="ORF">DPMN_112929</name>
</gene>
<comment type="caution">
    <text evidence="1">The sequence shown here is derived from an EMBL/GenBank/DDBJ whole genome shotgun (WGS) entry which is preliminary data.</text>
</comment>
<protein>
    <submittedName>
        <fullName evidence="1">Uncharacterized protein</fullName>
    </submittedName>
</protein>
<dbReference type="AlphaFoldDB" id="A0A9D4KGM1"/>
<organism evidence="1 2">
    <name type="scientific">Dreissena polymorpha</name>
    <name type="common">Zebra mussel</name>
    <name type="synonym">Mytilus polymorpha</name>
    <dbReference type="NCBI Taxonomy" id="45954"/>
    <lineage>
        <taxon>Eukaryota</taxon>
        <taxon>Metazoa</taxon>
        <taxon>Spiralia</taxon>
        <taxon>Lophotrochozoa</taxon>
        <taxon>Mollusca</taxon>
        <taxon>Bivalvia</taxon>
        <taxon>Autobranchia</taxon>
        <taxon>Heteroconchia</taxon>
        <taxon>Euheterodonta</taxon>
        <taxon>Imparidentia</taxon>
        <taxon>Neoheterodontei</taxon>
        <taxon>Myida</taxon>
        <taxon>Dreissenoidea</taxon>
        <taxon>Dreissenidae</taxon>
        <taxon>Dreissena</taxon>
    </lineage>
</organism>
<keyword evidence="2" id="KW-1185">Reference proteome</keyword>
<accession>A0A9D4KGM1</accession>
<evidence type="ECO:0000313" key="2">
    <source>
        <dbReference type="Proteomes" id="UP000828390"/>
    </source>
</evidence>
<sequence length="80" mass="9160">MSMSELARHSRQPDIRGKCRMSMAELARHSSRRDIPDQFRMSISELGRHLSSSLFGTFAECRCQSWLDIRPSSIFGTSPE</sequence>
<reference evidence="1" key="1">
    <citation type="journal article" date="2019" name="bioRxiv">
        <title>The Genome of the Zebra Mussel, Dreissena polymorpha: A Resource for Invasive Species Research.</title>
        <authorList>
            <person name="McCartney M.A."/>
            <person name="Auch B."/>
            <person name="Kono T."/>
            <person name="Mallez S."/>
            <person name="Zhang Y."/>
            <person name="Obille A."/>
            <person name="Becker A."/>
            <person name="Abrahante J.E."/>
            <person name="Garbe J."/>
            <person name="Badalamenti J.P."/>
            <person name="Herman A."/>
            <person name="Mangelson H."/>
            <person name="Liachko I."/>
            <person name="Sullivan S."/>
            <person name="Sone E.D."/>
            <person name="Koren S."/>
            <person name="Silverstein K.A.T."/>
            <person name="Beckman K.B."/>
            <person name="Gohl D.M."/>
        </authorList>
    </citation>
    <scope>NUCLEOTIDE SEQUENCE</scope>
    <source>
        <strain evidence="1">Duluth1</strain>
        <tissue evidence="1">Whole animal</tissue>
    </source>
</reference>
<dbReference type="Proteomes" id="UP000828390">
    <property type="component" value="Unassembled WGS sequence"/>
</dbReference>
<proteinExistence type="predicted"/>
<reference evidence="1" key="2">
    <citation type="submission" date="2020-11" db="EMBL/GenBank/DDBJ databases">
        <authorList>
            <person name="McCartney M.A."/>
            <person name="Auch B."/>
            <person name="Kono T."/>
            <person name="Mallez S."/>
            <person name="Becker A."/>
            <person name="Gohl D.M."/>
            <person name="Silverstein K.A.T."/>
            <person name="Koren S."/>
            <person name="Bechman K.B."/>
            <person name="Herman A."/>
            <person name="Abrahante J.E."/>
            <person name="Garbe J."/>
        </authorList>
    </citation>
    <scope>NUCLEOTIDE SEQUENCE</scope>
    <source>
        <strain evidence="1">Duluth1</strain>
        <tissue evidence="1">Whole animal</tissue>
    </source>
</reference>
<name>A0A9D4KGM1_DREPO</name>
<dbReference type="EMBL" id="JAIWYP010000004">
    <property type="protein sequence ID" value="KAH3839498.1"/>
    <property type="molecule type" value="Genomic_DNA"/>
</dbReference>
<evidence type="ECO:0000313" key="1">
    <source>
        <dbReference type="EMBL" id="KAH3839498.1"/>
    </source>
</evidence>